<keyword evidence="5" id="KW-1185">Reference proteome</keyword>
<gene>
    <name evidence="4" type="ORF">AOQ84DRAFT_268792</name>
</gene>
<organism evidence="4 5">
    <name type="scientific">Glonium stellatum</name>
    <dbReference type="NCBI Taxonomy" id="574774"/>
    <lineage>
        <taxon>Eukaryota</taxon>
        <taxon>Fungi</taxon>
        <taxon>Dikarya</taxon>
        <taxon>Ascomycota</taxon>
        <taxon>Pezizomycotina</taxon>
        <taxon>Dothideomycetes</taxon>
        <taxon>Pleosporomycetidae</taxon>
        <taxon>Gloniales</taxon>
        <taxon>Gloniaceae</taxon>
        <taxon>Glonium</taxon>
    </lineage>
</organism>
<evidence type="ECO:0000256" key="1">
    <source>
        <dbReference type="ARBA" id="ARBA00022737"/>
    </source>
</evidence>
<evidence type="ECO:0000313" key="4">
    <source>
        <dbReference type="EMBL" id="OCL14601.1"/>
    </source>
</evidence>
<dbReference type="Pfam" id="PF13637">
    <property type="entry name" value="Ank_4"/>
    <property type="match status" value="1"/>
</dbReference>
<dbReference type="InterPro" id="IPR036770">
    <property type="entry name" value="Ankyrin_rpt-contain_sf"/>
</dbReference>
<evidence type="ECO:0000256" key="2">
    <source>
        <dbReference type="ARBA" id="ARBA00023043"/>
    </source>
</evidence>
<protein>
    <submittedName>
        <fullName evidence="4">Ankyrin</fullName>
    </submittedName>
</protein>
<dbReference type="SUPFAM" id="SSF48403">
    <property type="entry name" value="Ankyrin repeat"/>
    <property type="match status" value="1"/>
</dbReference>
<dbReference type="PROSITE" id="PS50297">
    <property type="entry name" value="ANK_REP_REGION"/>
    <property type="match status" value="2"/>
</dbReference>
<dbReference type="InterPro" id="IPR002110">
    <property type="entry name" value="Ankyrin_rpt"/>
</dbReference>
<dbReference type="SMART" id="SM00248">
    <property type="entry name" value="ANK"/>
    <property type="match status" value="2"/>
</dbReference>
<name>A0A8E2FCQ8_9PEZI</name>
<feature type="repeat" description="ANK" evidence="3">
    <location>
        <begin position="29"/>
        <end position="61"/>
    </location>
</feature>
<evidence type="ECO:0000313" key="5">
    <source>
        <dbReference type="Proteomes" id="UP000250140"/>
    </source>
</evidence>
<accession>A0A8E2FCQ8</accession>
<dbReference type="EMBL" id="KV748556">
    <property type="protein sequence ID" value="OCL14601.1"/>
    <property type="molecule type" value="Genomic_DNA"/>
</dbReference>
<evidence type="ECO:0000256" key="3">
    <source>
        <dbReference type="PROSITE-ProRule" id="PRU00023"/>
    </source>
</evidence>
<dbReference type="Proteomes" id="UP000250140">
    <property type="component" value="Unassembled WGS sequence"/>
</dbReference>
<dbReference type="PANTHER" id="PTHR24126:SF14">
    <property type="entry name" value="ANK_REP_REGION DOMAIN-CONTAINING PROTEIN"/>
    <property type="match status" value="1"/>
</dbReference>
<dbReference type="PANTHER" id="PTHR24126">
    <property type="entry name" value="ANKYRIN REPEAT, PH AND SEC7 DOMAIN CONTAINING PROTEIN SECG-RELATED"/>
    <property type="match status" value="1"/>
</dbReference>
<feature type="repeat" description="ANK" evidence="3">
    <location>
        <begin position="62"/>
        <end position="96"/>
    </location>
</feature>
<dbReference type="OrthoDB" id="341259at2759"/>
<dbReference type="Gene3D" id="1.25.40.20">
    <property type="entry name" value="Ankyrin repeat-containing domain"/>
    <property type="match status" value="1"/>
</dbReference>
<feature type="non-terminal residue" evidence="4">
    <location>
        <position position="1"/>
    </location>
</feature>
<dbReference type="PROSITE" id="PS50088">
    <property type="entry name" value="ANK_REPEAT"/>
    <property type="match status" value="2"/>
</dbReference>
<reference evidence="4 5" key="1">
    <citation type="journal article" date="2016" name="Nat. Commun.">
        <title>Ectomycorrhizal ecology is imprinted in the genome of the dominant symbiotic fungus Cenococcum geophilum.</title>
        <authorList>
            <consortium name="DOE Joint Genome Institute"/>
            <person name="Peter M."/>
            <person name="Kohler A."/>
            <person name="Ohm R.A."/>
            <person name="Kuo A."/>
            <person name="Krutzmann J."/>
            <person name="Morin E."/>
            <person name="Arend M."/>
            <person name="Barry K.W."/>
            <person name="Binder M."/>
            <person name="Choi C."/>
            <person name="Clum A."/>
            <person name="Copeland A."/>
            <person name="Grisel N."/>
            <person name="Haridas S."/>
            <person name="Kipfer T."/>
            <person name="LaButti K."/>
            <person name="Lindquist E."/>
            <person name="Lipzen A."/>
            <person name="Maire R."/>
            <person name="Meier B."/>
            <person name="Mihaltcheva S."/>
            <person name="Molinier V."/>
            <person name="Murat C."/>
            <person name="Poggeler S."/>
            <person name="Quandt C.A."/>
            <person name="Sperisen C."/>
            <person name="Tritt A."/>
            <person name="Tisserant E."/>
            <person name="Crous P.W."/>
            <person name="Henrissat B."/>
            <person name="Nehls U."/>
            <person name="Egli S."/>
            <person name="Spatafora J.W."/>
            <person name="Grigoriev I.V."/>
            <person name="Martin F.M."/>
        </authorList>
    </citation>
    <scope>NUCLEOTIDE SEQUENCE [LARGE SCALE GENOMIC DNA]</scope>
    <source>
        <strain evidence="4 5">CBS 207.34</strain>
    </source>
</reference>
<keyword evidence="1" id="KW-0677">Repeat</keyword>
<dbReference type="AlphaFoldDB" id="A0A8E2FCQ8"/>
<dbReference type="Pfam" id="PF12796">
    <property type="entry name" value="Ank_2"/>
    <property type="match status" value="1"/>
</dbReference>
<feature type="non-terminal residue" evidence="4">
    <location>
        <position position="124"/>
    </location>
</feature>
<keyword evidence="2 3" id="KW-0040">ANK repeat</keyword>
<proteinExistence type="predicted"/>
<sequence>LFSAVRSGDLDRAGRILKEGISIESGDYLGCRALHKAVSNSQLAMAEVLLQKGANVNAQDHKGYTPLSTACEIGDIDEDMVKLLLEHKADTELQTKAGTTDSLTPLVCAIRAESENVVRVLLNA</sequence>